<dbReference type="RefSeq" id="WP_002716900.1">
    <property type="nucleotide sequence ID" value="NZ_UFSI01000001.1"/>
</dbReference>
<proteinExistence type="predicted"/>
<evidence type="ECO:0000256" key="3">
    <source>
        <dbReference type="ARBA" id="ARBA00023186"/>
    </source>
</evidence>
<keyword evidence="3" id="KW-0143">Chaperone</keyword>
<evidence type="ECO:0000313" key="6">
    <source>
        <dbReference type="Proteomes" id="UP000254343"/>
    </source>
</evidence>
<reference evidence="5 6" key="1">
    <citation type="submission" date="2018-06" db="EMBL/GenBank/DDBJ databases">
        <authorList>
            <consortium name="Pathogen Informatics"/>
            <person name="Doyle S."/>
        </authorList>
    </citation>
    <scope>NUCLEOTIDE SEQUENCE [LARGE SCALE GENOMIC DNA]</scope>
    <source>
        <strain evidence="5 6">NCTC12722</strain>
    </source>
</reference>
<sequence>MSSIIEKRRSINRSINWPAYREQREHLAEMFASIAHSGQAKRPLALGIKYDLIGTNTGLGAADIKHFLRAYTFGPKYLRALKAGAPRYALDGSVAGYVTPEEASYASMELKAHYVMRKLLRRDAVRSFARAA</sequence>
<evidence type="ECO:0000259" key="4">
    <source>
        <dbReference type="SMART" id="SM00945"/>
    </source>
</evidence>
<name>A0A380WB94_AFIFE</name>
<keyword evidence="2" id="KW-0694">RNA-binding</keyword>
<dbReference type="InterPro" id="IPR023529">
    <property type="entry name" value="ProQ"/>
</dbReference>
<dbReference type="Gene3D" id="1.10.1710.10">
    <property type="entry name" value="ProQ/FinO domain"/>
    <property type="match status" value="1"/>
</dbReference>
<evidence type="ECO:0000256" key="2">
    <source>
        <dbReference type="ARBA" id="ARBA00022884"/>
    </source>
</evidence>
<keyword evidence="1" id="KW-0963">Cytoplasm</keyword>
<gene>
    <name evidence="5" type="primary">finO</name>
    <name evidence="5" type="ORF">NCTC12722_03297</name>
</gene>
<dbReference type="EMBL" id="UIGB01000001">
    <property type="protein sequence ID" value="SUU86076.1"/>
    <property type="molecule type" value="Genomic_DNA"/>
</dbReference>
<feature type="domain" description="ProQ/FinO" evidence="4">
    <location>
        <begin position="6"/>
        <end position="123"/>
    </location>
</feature>
<dbReference type="PANTHER" id="PTHR38106">
    <property type="entry name" value="RNA CHAPERONE PROQ"/>
    <property type="match status" value="1"/>
</dbReference>
<dbReference type="AlphaFoldDB" id="A0A380WB94"/>
<accession>A0A380WB94</accession>
<organism evidence="5 6">
    <name type="scientific">Afipia felis</name>
    <name type="common">Cat scratch disease bacillus</name>
    <dbReference type="NCBI Taxonomy" id="1035"/>
    <lineage>
        <taxon>Bacteria</taxon>
        <taxon>Pseudomonadati</taxon>
        <taxon>Pseudomonadota</taxon>
        <taxon>Alphaproteobacteria</taxon>
        <taxon>Hyphomicrobiales</taxon>
        <taxon>Nitrobacteraceae</taxon>
        <taxon>Afipia</taxon>
    </lineage>
</organism>
<dbReference type="InterPro" id="IPR036442">
    <property type="entry name" value="ProQ/FinO_sf"/>
</dbReference>
<dbReference type="GO" id="GO:0034057">
    <property type="term" value="F:RNA strand-exchange activity"/>
    <property type="evidence" value="ECO:0007669"/>
    <property type="project" value="InterPro"/>
</dbReference>
<dbReference type="GO" id="GO:0033592">
    <property type="term" value="F:RNA strand annealing activity"/>
    <property type="evidence" value="ECO:0007669"/>
    <property type="project" value="InterPro"/>
</dbReference>
<dbReference type="Proteomes" id="UP000254343">
    <property type="component" value="Unassembled WGS sequence"/>
</dbReference>
<dbReference type="OrthoDB" id="9180746at2"/>
<protein>
    <submittedName>
        <fullName evidence="5">Conjugal transfer repressor</fullName>
    </submittedName>
</protein>
<dbReference type="GO" id="GO:0005829">
    <property type="term" value="C:cytosol"/>
    <property type="evidence" value="ECO:0007669"/>
    <property type="project" value="TreeGrafter"/>
</dbReference>
<dbReference type="Pfam" id="PF04352">
    <property type="entry name" value="ProQ"/>
    <property type="match status" value="1"/>
</dbReference>
<evidence type="ECO:0000313" key="5">
    <source>
        <dbReference type="EMBL" id="SUU86076.1"/>
    </source>
</evidence>
<dbReference type="SMART" id="SM00945">
    <property type="entry name" value="ProQ"/>
    <property type="match status" value="1"/>
</dbReference>
<dbReference type="SUPFAM" id="SSF48657">
    <property type="entry name" value="FinO-like"/>
    <property type="match status" value="1"/>
</dbReference>
<dbReference type="GO" id="GO:0010608">
    <property type="term" value="P:post-transcriptional regulation of gene expression"/>
    <property type="evidence" value="ECO:0007669"/>
    <property type="project" value="InterPro"/>
</dbReference>
<evidence type="ECO:0000256" key="1">
    <source>
        <dbReference type="ARBA" id="ARBA00022490"/>
    </source>
</evidence>
<dbReference type="PANTHER" id="PTHR38106:SF1">
    <property type="entry name" value="RNA CHAPERONE PROQ"/>
    <property type="match status" value="1"/>
</dbReference>
<dbReference type="InterPro" id="IPR016103">
    <property type="entry name" value="ProQ/FinO"/>
</dbReference>